<reference evidence="2" key="1">
    <citation type="journal article" date="2023" name="Mol. Phylogenet. Evol.">
        <title>Genome-scale phylogeny and comparative genomics of the fungal order Sordariales.</title>
        <authorList>
            <person name="Hensen N."/>
            <person name="Bonometti L."/>
            <person name="Westerberg I."/>
            <person name="Brannstrom I.O."/>
            <person name="Guillou S."/>
            <person name="Cros-Aarteil S."/>
            <person name="Calhoun S."/>
            <person name="Haridas S."/>
            <person name="Kuo A."/>
            <person name="Mondo S."/>
            <person name="Pangilinan J."/>
            <person name="Riley R."/>
            <person name="LaButti K."/>
            <person name="Andreopoulos B."/>
            <person name="Lipzen A."/>
            <person name="Chen C."/>
            <person name="Yan M."/>
            <person name="Daum C."/>
            <person name="Ng V."/>
            <person name="Clum A."/>
            <person name="Steindorff A."/>
            <person name="Ohm R.A."/>
            <person name="Martin F."/>
            <person name="Silar P."/>
            <person name="Natvig D.O."/>
            <person name="Lalanne C."/>
            <person name="Gautier V."/>
            <person name="Ament-Velasquez S.L."/>
            <person name="Kruys A."/>
            <person name="Hutchinson M.I."/>
            <person name="Powell A.J."/>
            <person name="Barry K."/>
            <person name="Miller A.N."/>
            <person name="Grigoriev I.V."/>
            <person name="Debuchy R."/>
            <person name="Gladieux P."/>
            <person name="Hiltunen Thoren M."/>
            <person name="Johannesson H."/>
        </authorList>
    </citation>
    <scope>NUCLEOTIDE SEQUENCE</scope>
    <source>
        <strain evidence="2">CBS 757.83</strain>
    </source>
</reference>
<name>A0AAN6T4B8_9PEZI</name>
<feature type="region of interest" description="Disordered" evidence="1">
    <location>
        <begin position="436"/>
        <end position="557"/>
    </location>
</feature>
<accession>A0AAN6T4B8</accession>
<feature type="compositionally biased region" description="Polar residues" evidence="1">
    <location>
        <begin position="291"/>
        <end position="307"/>
    </location>
</feature>
<evidence type="ECO:0000256" key="1">
    <source>
        <dbReference type="SAM" id="MobiDB-lite"/>
    </source>
</evidence>
<dbReference type="AlphaFoldDB" id="A0AAN6T4B8"/>
<keyword evidence="3" id="KW-1185">Reference proteome</keyword>
<protein>
    <submittedName>
        <fullName evidence="2">Uncharacterized protein</fullName>
    </submittedName>
</protein>
<gene>
    <name evidence="2" type="ORF">N658DRAFT_513515</name>
</gene>
<organism evidence="2 3">
    <name type="scientific">Parathielavia hyrcaniae</name>
    <dbReference type="NCBI Taxonomy" id="113614"/>
    <lineage>
        <taxon>Eukaryota</taxon>
        <taxon>Fungi</taxon>
        <taxon>Dikarya</taxon>
        <taxon>Ascomycota</taxon>
        <taxon>Pezizomycotina</taxon>
        <taxon>Sordariomycetes</taxon>
        <taxon>Sordariomycetidae</taxon>
        <taxon>Sordariales</taxon>
        <taxon>Chaetomiaceae</taxon>
        <taxon>Parathielavia</taxon>
    </lineage>
</organism>
<feature type="region of interest" description="Disordered" evidence="1">
    <location>
        <begin position="1"/>
        <end position="23"/>
    </location>
</feature>
<comment type="caution">
    <text evidence="2">The sequence shown here is derived from an EMBL/GenBank/DDBJ whole genome shotgun (WGS) entry which is preliminary data.</text>
</comment>
<reference evidence="2" key="2">
    <citation type="submission" date="2023-05" db="EMBL/GenBank/DDBJ databases">
        <authorList>
            <consortium name="Lawrence Berkeley National Laboratory"/>
            <person name="Steindorff A."/>
            <person name="Hensen N."/>
            <person name="Bonometti L."/>
            <person name="Westerberg I."/>
            <person name="Brannstrom I.O."/>
            <person name="Guillou S."/>
            <person name="Cros-Aarteil S."/>
            <person name="Calhoun S."/>
            <person name="Haridas S."/>
            <person name="Kuo A."/>
            <person name="Mondo S."/>
            <person name="Pangilinan J."/>
            <person name="Riley R."/>
            <person name="Labutti K."/>
            <person name="Andreopoulos B."/>
            <person name="Lipzen A."/>
            <person name="Chen C."/>
            <person name="Yanf M."/>
            <person name="Daum C."/>
            <person name="Ng V."/>
            <person name="Clum A."/>
            <person name="Ohm R."/>
            <person name="Martin F."/>
            <person name="Silar P."/>
            <person name="Natvig D."/>
            <person name="Lalanne C."/>
            <person name="Gautier V."/>
            <person name="Ament-Velasquez S.L."/>
            <person name="Kruys A."/>
            <person name="Hutchinson M.I."/>
            <person name="Powell A.J."/>
            <person name="Barry K."/>
            <person name="Miller A.N."/>
            <person name="Grigoriev I.V."/>
            <person name="Debuchy R."/>
            <person name="Gladieux P."/>
            <person name="Thoren M.H."/>
            <person name="Johannesson H."/>
        </authorList>
    </citation>
    <scope>NUCLEOTIDE SEQUENCE</scope>
    <source>
        <strain evidence="2">CBS 757.83</strain>
    </source>
</reference>
<sequence length="669" mass="74518">MTGRPRRQRASPASMTSTADRSQIRWSKETSLLEPANIEDPKCPCYVIKDATIYRADGETLANPLIDYVHGTMVIQGFLEEPDKDYLANLVHPSVKTGYIEIPKSSQYSIGDGPLSFWVSGDTGWFEIKPSAKYQRMYEQVMEAITLYYSAFEVEEAYIQPYKKKKKGRVPPPPLDSVFLKYAVRAGDGILRHEVEALCHKWAPFLIAHFQRENALDWETSAFANWLRGQHKNFTTKAANGVLVPLPPPETPNRAGSGPLQKARSRSARASSRNSEVEAEPRGPTLKRSRSPQPQSLNRSTPKTTETPVPLPEKYRLAAQPQPPSSLNGPPAPAQAPKDSPRDTPTSEAEPEDPVDRLLSVLLEIGTETNMREAVPKTIHGKLYFKCKINKYHHATETVAYYAKELLPRVPAEWKGTPWYQWLADTAKRPWNPTEPLDPAKIPAMTHRRTRAGPKTGLSAKPALQPPPAINLKSRVKKAWRNDSDEESEGDAAPQRGRRSGKGATLRLAASAKKRPLSQVDDQVNGSRRGRKSAKTIPRASDEDEQPEEPEDTSDDEAVADQDLAAGSRLPLPEGAVRVVVHAERIPTTSPSGPDGTWLCEEEGCTHVVRSANEEDAQQQIKEHFKVHETQAEKINLALKESRGHMPIKYAYFPPVLLLIYMHPSPRGT</sequence>
<evidence type="ECO:0000313" key="3">
    <source>
        <dbReference type="Proteomes" id="UP001305647"/>
    </source>
</evidence>
<feature type="compositionally biased region" description="Acidic residues" evidence="1">
    <location>
        <begin position="542"/>
        <end position="557"/>
    </location>
</feature>
<proteinExistence type="predicted"/>
<evidence type="ECO:0000313" key="2">
    <source>
        <dbReference type="EMBL" id="KAK4104680.1"/>
    </source>
</evidence>
<feature type="region of interest" description="Disordered" evidence="1">
    <location>
        <begin position="241"/>
        <end position="356"/>
    </location>
</feature>
<dbReference type="EMBL" id="MU863626">
    <property type="protein sequence ID" value="KAK4104680.1"/>
    <property type="molecule type" value="Genomic_DNA"/>
</dbReference>
<dbReference type="Proteomes" id="UP001305647">
    <property type="component" value="Unassembled WGS sequence"/>
</dbReference>
<feature type="compositionally biased region" description="Polar residues" evidence="1">
    <location>
        <begin position="11"/>
        <end position="21"/>
    </location>
</feature>